<feature type="domain" description="GAF" evidence="1">
    <location>
        <begin position="16"/>
        <end position="158"/>
    </location>
</feature>
<dbReference type="Proteomes" id="UP000484076">
    <property type="component" value="Unassembled WGS sequence"/>
</dbReference>
<comment type="caution">
    <text evidence="2">The sequence shown here is derived from an EMBL/GenBank/DDBJ whole genome shotgun (WGS) entry which is preliminary data.</text>
</comment>
<dbReference type="RefSeq" id="WP_152824425.1">
    <property type="nucleotide sequence ID" value="NZ_WHUT02000002.1"/>
</dbReference>
<accession>A0A8X8KM32</accession>
<dbReference type="PANTHER" id="PTHR43102">
    <property type="entry name" value="SLR1143 PROTEIN"/>
    <property type="match status" value="1"/>
</dbReference>
<dbReference type="SUPFAM" id="SSF55781">
    <property type="entry name" value="GAF domain-like"/>
    <property type="match status" value="1"/>
</dbReference>
<protein>
    <submittedName>
        <fullName evidence="2">ATP-binding protein</fullName>
    </submittedName>
</protein>
<dbReference type="Gene3D" id="3.30.450.40">
    <property type="match status" value="1"/>
</dbReference>
<dbReference type="EMBL" id="WHUT02000002">
    <property type="protein sequence ID" value="NUB43490.1"/>
    <property type="molecule type" value="Genomic_DNA"/>
</dbReference>
<keyword evidence="2" id="KW-0067">ATP-binding</keyword>
<keyword evidence="2" id="KW-0547">Nucleotide-binding</keyword>
<dbReference type="Pfam" id="PF01590">
    <property type="entry name" value="GAF"/>
    <property type="match status" value="1"/>
</dbReference>
<proteinExistence type="predicted"/>
<dbReference type="GO" id="GO:0005524">
    <property type="term" value="F:ATP binding"/>
    <property type="evidence" value="ECO:0007669"/>
    <property type="project" value="UniProtKB-KW"/>
</dbReference>
<dbReference type="SMART" id="SM00065">
    <property type="entry name" value="GAF"/>
    <property type="match status" value="1"/>
</dbReference>
<dbReference type="AlphaFoldDB" id="A0A8X8KM32"/>
<gene>
    <name evidence="2" type="ORF">GEU84_003765</name>
</gene>
<organism evidence="2 3">
    <name type="scientific">Fertoeibacter niger</name>
    <dbReference type="NCBI Taxonomy" id="2656921"/>
    <lineage>
        <taxon>Bacteria</taxon>
        <taxon>Pseudomonadati</taxon>
        <taxon>Pseudomonadota</taxon>
        <taxon>Alphaproteobacteria</taxon>
        <taxon>Rhodobacterales</taxon>
        <taxon>Paracoccaceae</taxon>
        <taxon>Fertoeibacter</taxon>
    </lineage>
</organism>
<reference evidence="2" key="1">
    <citation type="submission" date="2020-05" db="EMBL/GenBank/DDBJ databases">
        <title>Fertoebacter nigrum gen. nov., sp. nov., a new member of the family Rhodobacteraceae.</title>
        <authorList>
            <person name="Szuroczki S."/>
            <person name="Abbaszade G."/>
            <person name="Buni D."/>
            <person name="Schumann P."/>
            <person name="Toth E."/>
        </authorList>
    </citation>
    <scope>NUCLEOTIDE SEQUENCE</scope>
    <source>
        <strain evidence="2">RG-N-1a</strain>
    </source>
</reference>
<dbReference type="InterPro" id="IPR011495">
    <property type="entry name" value="Sig_transdc_His_kin_sub2_dim/P"/>
</dbReference>
<dbReference type="InterPro" id="IPR036890">
    <property type="entry name" value="HATPase_C_sf"/>
</dbReference>
<dbReference type="Pfam" id="PF07568">
    <property type="entry name" value="HisKA_2"/>
    <property type="match status" value="1"/>
</dbReference>
<dbReference type="Gene3D" id="3.30.565.10">
    <property type="entry name" value="Histidine kinase-like ATPase, C-terminal domain"/>
    <property type="match status" value="1"/>
</dbReference>
<evidence type="ECO:0000313" key="3">
    <source>
        <dbReference type="Proteomes" id="UP000484076"/>
    </source>
</evidence>
<evidence type="ECO:0000313" key="2">
    <source>
        <dbReference type="EMBL" id="NUB43490.1"/>
    </source>
</evidence>
<dbReference type="InterPro" id="IPR003594">
    <property type="entry name" value="HATPase_dom"/>
</dbReference>
<dbReference type="PANTHER" id="PTHR43102:SF2">
    <property type="entry name" value="GAF DOMAIN-CONTAINING PROTEIN"/>
    <property type="match status" value="1"/>
</dbReference>
<dbReference type="InterPro" id="IPR029016">
    <property type="entry name" value="GAF-like_dom_sf"/>
</dbReference>
<dbReference type="SUPFAM" id="SSF55874">
    <property type="entry name" value="ATPase domain of HSP90 chaperone/DNA topoisomerase II/histidine kinase"/>
    <property type="match status" value="1"/>
</dbReference>
<dbReference type="InterPro" id="IPR003018">
    <property type="entry name" value="GAF"/>
</dbReference>
<keyword evidence="3" id="KW-1185">Reference proteome</keyword>
<dbReference type="Pfam" id="PF13581">
    <property type="entry name" value="HATPase_c_2"/>
    <property type="match status" value="1"/>
</dbReference>
<sequence>MERLAALHRYGVLDTPRESDFDDIVALASEICDAPISVINLIDQDRQWFKAEVGLGVRETPLDTSLCAHAILEEEFLEIEDTLADQRTASNPLCAGEPGLRYYAGALLRTGDGLPLGTLCVLDTTPRRLSPLQINALRVLAAQVMTQLELRLALRREAALRRESDHRVKNSLTAITALVRIQGRQAASDETRAALGVVRQRIDTVAALHGLLYQTKTEGTICLAEYLAQIVGLLRGTAPEGVALSLDVARVQLSPAVAGSVAVIVNELCTNAFKHAFPHGNGGTVTLTGTAEPGKSYILTCADDGVGLAAAANGSNAAQPGIGNAIIEASVAQFGGKLEVVPTDIGRAVQITVPL</sequence>
<evidence type="ECO:0000259" key="1">
    <source>
        <dbReference type="SMART" id="SM00065"/>
    </source>
</evidence>
<name>A0A8X8KM32_9RHOB</name>